<keyword evidence="5" id="KW-0479">Metal-binding</keyword>
<dbReference type="SUPFAM" id="SSF54928">
    <property type="entry name" value="RNA-binding domain, RBD"/>
    <property type="match status" value="1"/>
</dbReference>
<dbReference type="GO" id="GO:0045202">
    <property type="term" value="C:synapse"/>
    <property type="evidence" value="ECO:0007669"/>
    <property type="project" value="TreeGrafter"/>
</dbReference>
<dbReference type="CDD" id="cd12725">
    <property type="entry name" value="RRM2_CPEB1"/>
    <property type="match status" value="1"/>
</dbReference>
<dbReference type="Proteomes" id="UP000838412">
    <property type="component" value="Chromosome 19"/>
</dbReference>
<dbReference type="Gene3D" id="4.10.640.40">
    <property type="entry name" value="Cytoplasmic polyadenylation element-binding protein, ZZ domain"/>
    <property type="match status" value="1"/>
</dbReference>
<evidence type="ECO:0000313" key="14">
    <source>
        <dbReference type="Proteomes" id="UP000838412"/>
    </source>
</evidence>
<evidence type="ECO:0000256" key="5">
    <source>
        <dbReference type="ARBA" id="ARBA00022723"/>
    </source>
</evidence>
<dbReference type="EMBL" id="OV696704">
    <property type="protein sequence ID" value="CAH1251805.1"/>
    <property type="molecule type" value="Genomic_DNA"/>
</dbReference>
<dbReference type="InterPro" id="IPR032296">
    <property type="entry name" value="CEBP_ZZ"/>
</dbReference>
<dbReference type="InterPro" id="IPR034819">
    <property type="entry name" value="CPEB"/>
</dbReference>
<dbReference type="InterPro" id="IPR032292">
    <property type="entry name" value="CEBP1_N"/>
</dbReference>
<evidence type="ECO:0000259" key="12">
    <source>
        <dbReference type="PROSITE" id="PS50102"/>
    </source>
</evidence>
<evidence type="ECO:0000256" key="1">
    <source>
        <dbReference type="ARBA" id="ARBA00004496"/>
    </source>
</evidence>
<dbReference type="OrthoDB" id="10033548at2759"/>
<keyword evidence="6" id="KW-0677">Repeat</keyword>
<keyword evidence="14" id="KW-1185">Reference proteome</keyword>
<reference evidence="13" key="1">
    <citation type="submission" date="2022-01" db="EMBL/GenBank/DDBJ databases">
        <authorList>
            <person name="Braso-Vives M."/>
        </authorList>
    </citation>
    <scope>NUCLEOTIDE SEQUENCE</scope>
</reference>
<dbReference type="InterPro" id="IPR035979">
    <property type="entry name" value="RBD_domain_sf"/>
</dbReference>
<dbReference type="PANTHER" id="PTHR12566">
    <property type="entry name" value="CYTOPLASMIC POLYADENYLATION ELEMENT BINDING PROTEIN CPEB"/>
    <property type="match status" value="1"/>
</dbReference>
<organism evidence="13 14">
    <name type="scientific">Branchiostoma lanceolatum</name>
    <name type="common">Common lancelet</name>
    <name type="synonym">Amphioxus lanceolatum</name>
    <dbReference type="NCBI Taxonomy" id="7740"/>
    <lineage>
        <taxon>Eukaryota</taxon>
        <taxon>Metazoa</taxon>
        <taxon>Chordata</taxon>
        <taxon>Cephalochordata</taxon>
        <taxon>Leptocardii</taxon>
        <taxon>Amphioxiformes</taxon>
        <taxon>Branchiostomatidae</taxon>
        <taxon>Branchiostoma</taxon>
    </lineage>
</organism>
<evidence type="ECO:0000256" key="3">
    <source>
        <dbReference type="ARBA" id="ARBA00022490"/>
    </source>
</evidence>
<evidence type="ECO:0000256" key="4">
    <source>
        <dbReference type="ARBA" id="ARBA00022664"/>
    </source>
</evidence>
<feature type="region of interest" description="Disordered" evidence="11">
    <location>
        <begin position="309"/>
        <end position="360"/>
    </location>
</feature>
<feature type="compositionally biased region" description="Low complexity" evidence="11">
    <location>
        <begin position="318"/>
        <end position="339"/>
    </location>
</feature>
<dbReference type="GO" id="GO:0005737">
    <property type="term" value="C:cytoplasm"/>
    <property type="evidence" value="ECO:0007669"/>
    <property type="project" value="UniProtKB-SubCell"/>
</dbReference>
<feature type="domain" description="RRM" evidence="12">
    <location>
        <begin position="559"/>
        <end position="640"/>
    </location>
</feature>
<dbReference type="GO" id="GO:0043005">
    <property type="term" value="C:neuron projection"/>
    <property type="evidence" value="ECO:0007669"/>
    <property type="project" value="TreeGrafter"/>
</dbReference>
<dbReference type="Pfam" id="PF16368">
    <property type="entry name" value="CEBP1_N"/>
    <property type="match status" value="1"/>
</dbReference>
<feature type="domain" description="RRM" evidence="12">
    <location>
        <begin position="447"/>
        <end position="537"/>
    </location>
</feature>
<dbReference type="Gene3D" id="3.30.70.330">
    <property type="match status" value="2"/>
</dbReference>
<feature type="region of interest" description="Disordered" evidence="11">
    <location>
        <begin position="28"/>
        <end position="95"/>
    </location>
</feature>
<keyword evidence="8" id="KW-0810">Translation regulation</keyword>
<evidence type="ECO:0000313" key="13">
    <source>
        <dbReference type="EMBL" id="CAH1251805.1"/>
    </source>
</evidence>
<keyword evidence="3" id="KW-0963">Cytoplasm</keyword>
<keyword evidence="7" id="KW-0862">Zinc</keyword>
<dbReference type="GO" id="GO:0000900">
    <property type="term" value="F:mRNA regulatory element binding translation repressor activity"/>
    <property type="evidence" value="ECO:0007669"/>
    <property type="project" value="TreeGrafter"/>
</dbReference>
<comment type="similarity">
    <text evidence="2">Belongs to the RRM CPEB family.</text>
</comment>
<evidence type="ECO:0000256" key="8">
    <source>
        <dbReference type="ARBA" id="ARBA00022845"/>
    </source>
</evidence>
<protein>
    <submittedName>
        <fullName evidence="13">CPEB1 protein</fullName>
    </submittedName>
</protein>
<name>A0A8K0EK83_BRALA</name>
<dbReference type="GO" id="GO:0046872">
    <property type="term" value="F:metal ion binding"/>
    <property type="evidence" value="ECO:0007669"/>
    <property type="project" value="UniProtKB-KW"/>
</dbReference>
<dbReference type="FunFam" id="3.30.70.330:FF:000054">
    <property type="entry name" value="Cytoplasmic polyadenylation element-binding protein 1"/>
    <property type="match status" value="1"/>
</dbReference>
<evidence type="ECO:0000256" key="7">
    <source>
        <dbReference type="ARBA" id="ARBA00022833"/>
    </source>
</evidence>
<dbReference type="Pfam" id="PF16367">
    <property type="entry name" value="RRM_7"/>
    <property type="match status" value="1"/>
</dbReference>
<dbReference type="InterPro" id="IPR000504">
    <property type="entry name" value="RRM_dom"/>
</dbReference>
<dbReference type="InterPro" id="IPR034977">
    <property type="entry name" value="CPEB1_RRM1"/>
</dbReference>
<evidence type="ECO:0000256" key="2">
    <source>
        <dbReference type="ARBA" id="ARBA00010347"/>
    </source>
</evidence>
<gene>
    <name evidence="13" type="primary">CPEB1</name>
    <name evidence="13" type="ORF">BLAG_LOCUS12081</name>
</gene>
<accession>A0A8K0EK83</accession>
<dbReference type="GO" id="GO:0003730">
    <property type="term" value="F:mRNA 3'-UTR binding"/>
    <property type="evidence" value="ECO:0007669"/>
    <property type="project" value="InterPro"/>
</dbReference>
<dbReference type="AlphaFoldDB" id="A0A8K0EK83"/>
<keyword evidence="9 10" id="KW-0694">RNA-binding</keyword>
<dbReference type="GO" id="GO:0043022">
    <property type="term" value="F:ribosome binding"/>
    <property type="evidence" value="ECO:0007669"/>
    <property type="project" value="TreeGrafter"/>
</dbReference>
<dbReference type="FunFam" id="4.10.640.40:FF:000002">
    <property type="entry name" value="Putative Cytoplasmic polyadenylation element-binding protein 1"/>
    <property type="match status" value="1"/>
</dbReference>
<dbReference type="InterPro" id="IPR012677">
    <property type="entry name" value="Nucleotide-bd_a/b_plait_sf"/>
</dbReference>
<evidence type="ECO:0000256" key="11">
    <source>
        <dbReference type="SAM" id="MobiDB-lite"/>
    </source>
</evidence>
<dbReference type="PROSITE" id="PS50102">
    <property type="entry name" value="RRM"/>
    <property type="match status" value="2"/>
</dbReference>
<comment type="subcellular location">
    <subcellularLocation>
        <location evidence="1">Cytoplasm</location>
    </subcellularLocation>
</comment>
<proteinExistence type="inferred from homology"/>
<dbReference type="Pfam" id="PF16366">
    <property type="entry name" value="CEBP_ZZ"/>
    <property type="match status" value="1"/>
</dbReference>
<dbReference type="FunFam" id="3.30.70.330:FF:000086">
    <property type="entry name" value="Putative Cytoplasmic polyadenylation element-binding protein 1"/>
    <property type="match status" value="1"/>
</dbReference>
<dbReference type="CDD" id="cd19757">
    <property type="entry name" value="Bbox1"/>
    <property type="match status" value="1"/>
</dbReference>
<dbReference type="PANTHER" id="PTHR12566:SF9">
    <property type="entry name" value="CYTOPLASMIC POLYADENYLATION ELEMENT-BINDING PROTEIN 1"/>
    <property type="match status" value="1"/>
</dbReference>
<evidence type="ECO:0000256" key="6">
    <source>
        <dbReference type="ARBA" id="ARBA00022737"/>
    </source>
</evidence>
<keyword evidence="4" id="KW-0507">mRNA processing</keyword>
<dbReference type="SMART" id="SM00360">
    <property type="entry name" value="RRM"/>
    <property type="match status" value="2"/>
</dbReference>
<feature type="region of interest" description="Disordered" evidence="11">
    <location>
        <begin position="243"/>
        <end position="269"/>
    </location>
</feature>
<evidence type="ECO:0000256" key="10">
    <source>
        <dbReference type="PROSITE-ProRule" id="PRU00176"/>
    </source>
</evidence>
<sequence>MKHYAGEYKTRSQSPKCSCCKESRVLSSSRTLQGRHPRHSTAEATVATDGSVRRPPPGFSRKPMPVAQSTPLHSDHHGGSEGPLSMLSRGNGGDNSDILQRINAILDNTLDLHGTSASPGKLGTSSAPDMPTSTATNPVLTDAMASLSLSDVSNNLEFQPFGGMAVALPPTQDALQVPSSVMTPMSIIDRLVASMPCNPTIGKQAPHHDSYARGLDFVNSSGPDPLQSQQASYFTTAYDRRRTYRQTQERDSFPPPYGLGHGDRGSYVDPRMEQNLYHAPLDRSSSYAYSSQMDRGSYEPAFGGGGGFNHMYDRHGNSRSPSPSDSDTSGVSSSTGSMSPEDTLSSLVGGLSLDPNSRSPMRRHYDSHVSFYGNQMPPNDLDSPVGMPSGASLLSDRRWAGANWFNDPFRIERDARMYRNAAAMCEPTCTWSGQLPMRQHKCPIYSPKVFLGGVPWDITEVGLQAAFKPFGPIKVEWPGKDSKHPRYPPKAGYVYVLFESDKAVKALLQACTHDFSHGGEYFYKISSRRMRCKEVQIIPWVTSDSNYVRCPSQRLDPGKTVFVGALHGMLNAEGLANIMNDLFGGVVYAGIDTDKHKYPIGSGRVTFGNHKSYMKAVQAAFIEIKTPKFTKKVQVDPYLEDSLCNTCNSQPGPFFCREMSCFRYYCRSCWQWHHSLDTLRHHRPLMRNNKSRSRDNDD</sequence>
<dbReference type="GO" id="GO:2000766">
    <property type="term" value="P:negative regulation of cytoplasmic translation"/>
    <property type="evidence" value="ECO:0007669"/>
    <property type="project" value="TreeGrafter"/>
</dbReference>
<evidence type="ECO:0000256" key="9">
    <source>
        <dbReference type="ARBA" id="ARBA00022884"/>
    </source>
</evidence>
<dbReference type="GO" id="GO:0005634">
    <property type="term" value="C:nucleus"/>
    <property type="evidence" value="ECO:0007669"/>
    <property type="project" value="TreeGrafter"/>
</dbReference>
<dbReference type="CDD" id="cd12723">
    <property type="entry name" value="RRM1_CPEB1"/>
    <property type="match status" value="1"/>
</dbReference>
<dbReference type="GO" id="GO:0006397">
    <property type="term" value="P:mRNA processing"/>
    <property type="evidence" value="ECO:0007669"/>
    <property type="project" value="UniProtKB-KW"/>
</dbReference>
<dbReference type="GO" id="GO:0008135">
    <property type="term" value="F:translation factor activity, RNA binding"/>
    <property type="evidence" value="ECO:0007669"/>
    <property type="project" value="TreeGrafter"/>
</dbReference>
<dbReference type="InterPro" id="IPR038446">
    <property type="entry name" value="CEBP_ZZ_sf"/>
</dbReference>